<gene>
    <name evidence="1" type="ORF">C471_09440</name>
</gene>
<comment type="caution">
    <text evidence="1">The sequence shown here is derived from an EMBL/GenBank/DDBJ whole genome shotgun (WGS) entry which is preliminary data.</text>
</comment>
<evidence type="ECO:0000313" key="1">
    <source>
        <dbReference type="EMBL" id="ELZ38783.1"/>
    </source>
</evidence>
<dbReference type="RefSeq" id="WP_004048520.1">
    <property type="nucleotide sequence ID" value="NZ_AOJE01000051.1"/>
</dbReference>
<reference evidence="1 2" key="1">
    <citation type="journal article" date="2014" name="PLoS Genet.">
        <title>Phylogenetically driven sequencing of extremely halophilic archaea reveals strategies for static and dynamic osmo-response.</title>
        <authorList>
            <person name="Becker E.A."/>
            <person name="Seitzer P.M."/>
            <person name="Tritt A."/>
            <person name="Larsen D."/>
            <person name="Krusor M."/>
            <person name="Yao A.I."/>
            <person name="Wu D."/>
            <person name="Madern D."/>
            <person name="Eisen J.A."/>
            <person name="Darling A.E."/>
            <person name="Facciotti M.T."/>
        </authorList>
    </citation>
    <scope>NUCLEOTIDE SEQUENCE [LARGE SCALE GENOMIC DNA]</scope>
    <source>
        <strain evidence="1 2">DSM 1137</strain>
    </source>
</reference>
<protein>
    <submittedName>
        <fullName evidence="1">Uncharacterized protein</fullName>
    </submittedName>
</protein>
<name>M0DVC8_9EURY</name>
<dbReference type="Proteomes" id="UP000011514">
    <property type="component" value="Unassembled WGS sequence"/>
</dbReference>
<dbReference type="EMBL" id="AOJE01000051">
    <property type="protein sequence ID" value="ELZ38783.1"/>
    <property type="molecule type" value="Genomic_DNA"/>
</dbReference>
<dbReference type="PATRIC" id="fig|1227484.4.peg.1881"/>
<proteinExistence type="predicted"/>
<sequence>MTAYLTFPKNASVDPPRGGIIRSASNDIAIPQQLSCTPTGAALGPVYLGVPNSGGVCSIDRLDYLPGDDDGSGLLAVSVAAGTGEGVRRRADGAPEWIEAPDVDPSTTRRGLLGMFAGVLALGLFGDNAAAQTDDESEEEVTLRMAEVDVSGVTDPLSVRVIDVIDAVLPPTAEILVDADDTRVGEVTEPGEGVVLPTGTEGTIRIYLRDARSRLAALLAWVSGFLRTDEELVFKRELPKEATEYSDAEFVRLTEHPAITGPIADADPDEVILTVGNTQIPHADDRGSSEAGQWTTVDDALVYETGENPPASSSWEIRIGVGIFDQLTA</sequence>
<accession>M0DVC8</accession>
<keyword evidence="2" id="KW-1185">Reference proteome</keyword>
<organism evidence="1 2">
    <name type="scientific">Halorubrum saccharovorum DSM 1137</name>
    <dbReference type="NCBI Taxonomy" id="1227484"/>
    <lineage>
        <taxon>Archaea</taxon>
        <taxon>Methanobacteriati</taxon>
        <taxon>Methanobacteriota</taxon>
        <taxon>Stenosarchaea group</taxon>
        <taxon>Halobacteria</taxon>
        <taxon>Halobacteriales</taxon>
        <taxon>Haloferacaceae</taxon>
        <taxon>Halorubrum</taxon>
    </lineage>
</organism>
<dbReference type="AlphaFoldDB" id="M0DVC8"/>
<dbReference type="OrthoDB" id="384739at2157"/>
<evidence type="ECO:0000313" key="2">
    <source>
        <dbReference type="Proteomes" id="UP000011514"/>
    </source>
</evidence>
<dbReference type="STRING" id="1227484.C471_09440"/>